<accession>A0A369AQV9</accession>
<protein>
    <submittedName>
        <fullName evidence="2">Uncharacterized protein</fullName>
    </submittedName>
</protein>
<feature type="transmembrane region" description="Helical" evidence="1">
    <location>
        <begin position="6"/>
        <end position="25"/>
    </location>
</feature>
<evidence type="ECO:0000256" key="1">
    <source>
        <dbReference type="SAM" id="Phobius"/>
    </source>
</evidence>
<evidence type="ECO:0000313" key="2">
    <source>
        <dbReference type="EMBL" id="RCX10728.1"/>
    </source>
</evidence>
<organism evidence="2 3">
    <name type="scientific">Extensimonas vulgaris</name>
    <dbReference type="NCBI Taxonomy" id="1031594"/>
    <lineage>
        <taxon>Bacteria</taxon>
        <taxon>Pseudomonadati</taxon>
        <taxon>Pseudomonadota</taxon>
        <taxon>Betaproteobacteria</taxon>
        <taxon>Burkholderiales</taxon>
        <taxon>Comamonadaceae</taxon>
        <taxon>Extensimonas</taxon>
    </lineage>
</organism>
<gene>
    <name evidence="2" type="ORF">DFR45_102129</name>
</gene>
<dbReference type="RefSeq" id="WP_114482324.1">
    <property type="nucleotide sequence ID" value="NZ_QPJU01000002.1"/>
</dbReference>
<evidence type="ECO:0000313" key="3">
    <source>
        <dbReference type="Proteomes" id="UP000252174"/>
    </source>
</evidence>
<keyword evidence="3" id="KW-1185">Reference proteome</keyword>
<dbReference type="EMBL" id="QPJU01000002">
    <property type="protein sequence ID" value="RCX10728.1"/>
    <property type="molecule type" value="Genomic_DNA"/>
</dbReference>
<name>A0A369AQV9_9BURK</name>
<comment type="caution">
    <text evidence="2">The sequence shown here is derived from an EMBL/GenBank/DDBJ whole genome shotgun (WGS) entry which is preliminary data.</text>
</comment>
<keyword evidence="1" id="KW-1133">Transmembrane helix</keyword>
<keyword evidence="1" id="KW-0472">Membrane</keyword>
<reference evidence="2 3" key="1">
    <citation type="submission" date="2018-07" db="EMBL/GenBank/DDBJ databases">
        <title>Genomic Encyclopedia of Type Strains, Phase IV (KMG-IV): sequencing the most valuable type-strain genomes for metagenomic binning, comparative biology and taxonomic classification.</title>
        <authorList>
            <person name="Goeker M."/>
        </authorList>
    </citation>
    <scope>NUCLEOTIDE SEQUENCE [LARGE SCALE GENOMIC DNA]</scope>
    <source>
        <strain evidence="2 3">DSM 100911</strain>
    </source>
</reference>
<proteinExistence type="predicted"/>
<keyword evidence="1" id="KW-0812">Transmembrane</keyword>
<dbReference type="AlphaFoldDB" id="A0A369AQV9"/>
<dbReference type="Proteomes" id="UP000252174">
    <property type="component" value="Unassembled WGS sequence"/>
</dbReference>
<dbReference type="OrthoDB" id="5689128at2"/>
<sequence length="118" mass="13261">MVFELTLGNVITVLALVVAALWALAKMVNVQYERRIADKFDALVKLLDGISTAQDGNAKAMQELERQFMRLQGELPLNYVRREDYVRGQSIVEAKLDGLATKLDNVQLRAAFSDRSHP</sequence>